<dbReference type="SMART" id="SM00388">
    <property type="entry name" value="HisKA"/>
    <property type="match status" value="1"/>
</dbReference>
<dbReference type="Pfam" id="PF00512">
    <property type="entry name" value="HisKA"/>
    <property type="match status" value="1"/>
</dbReference>
<dbReference type="EMBL" id="SLWK01000007">
    <property type="protein sequence ID" value="TCO07621.1"/>
    <property type="molecule type" value="Genomic_DNA"/>
</dbReference>
<comment type="catalytic activity">
    <reaction evidence="1">
        <text>ATP + protein L-histidine = ADP + protein N-phospho-L-histidine.</text>
        <dbReference type="EC" id="2.7.13.3"/>
    </reaction>
</comment>
<feature type="transmembrane region" description="Helical" evidence="6">
    <location>
        <begin position="44"/>
        <end position="63"/>
    </location>
</feature>
<keyword evidence="4" id="KW-0808">Transferase</keyword>
<dbReference type="Gene3D" id="1.10.287.130">
    <property type="match status" value="1"/>
</dbReference>
<evidence type="ECO:0000256" key="5">
    <source>
        <dbReference type="ARBA" id="ARBA00022777"/>
    </source>
</evidence>
<dbReference type="CDD" id="cd00082">
    <property type="entry name" value="HisKA"/>
    <property type="match status" value="1"/>
</dbReference>
<dbReference type="PANTHER" id="PTHR43047:SF66">
    <property type="entry name" value="HISKA"/>
    <property type="match status" value="1"/>
</dbReference>
<dbReference type="InterPro" id="IPR036890">
    <property type="entry name" value="HATPase_C_sf"/>
</dbReference>
<keyword evidence="6" id="KW-0812">Transmembrane</keyword>
<dbReference type="SUPFAM" id="SSF47384">
    <property type="entry name" value="Homodimeric domain of signal transducing histidine kinase"/>
    <property type="match status" value="1"/>
</dbReference>
<organism evidence="8 9">
    <name type="scientific">Natronoflexus pectinivorans</name>
    <dbReference type="NCBI Taxonomy" id="682526"/>
    <lineage>
        <taxon>Bacteria</taxon>
        <taxon>Pseudomonadati</taxon>
        <taxon>Bacteroidota</taxon>
        <taxon>Bacteroidia</taxon>
        <taxon>Marinilabiliales</taxon>
        <taxon>Marinilabiliaceae</taxon>
        <taxon>Natronoflexus</taxon>
    </lineage>
</organism>
<keyword evidence="6" id="KW-1133">Transmembrane helix</keyword>
<dbReference type="InterPro" id="IPR005467">
    <property type="entry name" value="His_kinase_dom"/>
</dbReference>
<dbReference type="RefSeq" id="WP_132433955.1">
    <property type="nucleotide sequence ID" value="NZ_SLWK01000007.1"/>
</dbReference>
<dbReference type="SUPFAM" id="SSF55874">
    <property type="entry name" value="ATPase domain of HSP90 chaperone/DNA topoisomerase II/histidine kinase"/>
    <property type="match status" value="1"/>
</dbReference>
<dbReference type="InterPro" id="IPR003661">
    <property type="entry name" value="HisK_dim/P_dom"/>
</dbReference>
<dbReference type="EC" id="2.7.13.3" evidence="2"/>
<dbReference type="PROSITE" id="PS50109">
    <property type="entry name" value="HIS_KIN"/>
    <property type="match status" value="1"/>
</dbReference>
<evidence type="ECO:0000313" key="8">
    <source>
        <dbReference type="EMBL" id="TCO07621.1"/>
    </source>
</evidence>
<keyword evidence="6" id="KW-0472">Membrane</keyword>
<keyword evidence="3" id="KW-0597">Phosphoprotein</keyword>
<keyword evidence="5" id="KW-0418">Kinase</keyword>
<keyword evidence="9" id="KW-1185">Reference proteome</keyword>
<comment type="caution">
    <text evidence="8">The sequence shown here is derived from an EMBL/GenBank/DDBJ whole genome shotgun (WGS) entry which is preliminary data.</text>
</comment>
<gene>
    <name evidence="8" type="ORF">EV194_1075</name>
</gene>
<feature type="domain" description="Histidine kinase" evidence="7">
    <location>
        <begin position="90"/>
        <end position="309"/>
    </location>
</feature>
<reference evidence="8 9" key="1">
    <citation type="submission" date="2019-03" db="EMBL/GenBank/DDBJ databases">
        <title>Genomic Encyclopedia of Type Strains, Phase IV (KMG-IV): sequencing the most valuable type-strain genomes for metagenomic binning, comparative biology and taxonomic classification.</title>
        <authorList>
            <person name="Goeker M."/>
        </authorList>
    </citation>
    <scope>NUCLEOTIDE SEQUENCE [LARGE SCALE GENOMIC DNA]</scope>
    <source>
        <strain evidence="8 9">DSM 24179</strain>
    </source>
</reference>
<evidence type="ECO:0000256" key="6">
    <source>
        <dbReference type="SAM" id="Phobius"/>
    </source>
</evidence>
<dbReference type="Pfam" id="PF02518">
    <property type="entry name" value="HATPase_c"/>
    <property type="match status" value="1"/>
</dbReference>
<dbReference type="GO" id="GO:0009927">
    <property type="term" value="F:histidine phosphotransfer kinase activity"/>
    <property type="evidence" value="ECO:0007669"/>
    <property type="project" value="TreeGrafter"/>
</dbReference>
<dbReference type="InterPro" id="IPR003594">
    <property type="entry name" value="HATPase_dom"/>
</dbReference>
<dbReference type="AlphaFoldDB" id="A0A4R2GHI2"/>
<name>A0A4R2GHI2_9BACT</name>
<dbReference type="Proteomes" id="UP000295221">
    <property type="component" value="Unassembled WGS sequence"/>
</dbReference>
<dbReference type="OrthoDB" id="9781208at2"/>
<sequence>MLLFYVVSNFPSIFIRQSSGAGLYHLIQDVVGFQSYMWVGPSSFSTISLFIFIAALILLLVIFRQKNHKLMARNKKLEQENAAKDRFFSIVAHDLKSPFNSLIGLSEMLMLHSESMNQEQVKNYSKMVHQSTSKLYSLVDNLLQWSRTQLGKTDYRPEKIDVSIVTSNIVNLLRISAQEKDIVISLNMNKDLVGIADVNIFSAVIRNLVSNAVKFSKIGGTIYVNGKMRPDKMIEVEVADRGVGMDKIQIEKAFRIDSGTSTTGTFNEKGTGLGLILCKEFVEINKGSILLESKPGKGTSVKFTVPSIGYNMN</sequence>
<proteinExistence type="predicted"/>
<evidence type="ECO:0000256" key="2">
    <source>
        <dbReference type="ARBA" id="ARBA00012438"/>
    </source>
</evidence>
<evidence type="ECO:0000256" key="4">
    <source>
        <dbReference type="ARBA" id="ARBA00022679"/>
    </source>
</evidence>
<dbReference type="InterPro" id="IPR004358">
    <property type="entry name" value="Sig_transdc_His_kin-like_C"/>
</dbReference>
<evidence type="ECO:0000259" key="7">
    <source>
        <dbReference type="PROSITE" id="PS50109"/>
    </source>
</evidence>
<dbReference type="GO" id="GO:0000155">
    <property type="term" value="F:phosphorelay sensor kinase activity"/>
    <property type="evidence" value="ECO:0007669"/>
    <property type="project" value="InterPro"/>
</dbReference>
<protein>
    <recommendedName>
        <fullName evidence="2">histidine kinase</fullName>
        <ecNumber evidence="2">2.7.13.3</ecNumber>
    </recommendedName>
</protein>
<evidence type="ECO:0000256" key="1">
    <source>
        <dbReference type="ARBA" id="ARBA00000085"/>
    </source>
</evidence>
<dbReference type="InterPro" id="IPR036097">
    <property type="entry name" value="HisK_dim/P_sf"/>
</dbReference>
<accession>A0A4R2GHI2</accession>
<dbReference type="PRINTS" id="PR00344">
    <property type="entry name" value="BCTRLSENSOR"/>
</dbReference>
<evidence type="ECO:0000256" key="3">
    <source>
        <dbReference type="ARBA" id="ARBA00022553"/>
    </source>
</evidence>
<dbReference type="Gene3D" id="3.30.565.10">
    <property type="entry name" value="Histidine kinase-like ATPase, C-terminal domain"/>
    <property type="match status" value="1"/>
</dbReference>
<dbReference type="GO" id="GO:0005886">
    <property type="term" value="C:plasma membrane"/>
    <property type="evidence" value="ECO:0007669"/>
    <property type="project" value="TreeGrafter"/>
</dbReference>
<dbReference type="SMART" id="SM00387">
    <property type="entry name" value="HATPase_c"/>
    <property type="match status" value="1"/>
</dbReference>
<dbReference type="PANTHER" id="PTHR43047">
    <property type="entry name" value="TWO-COMPONENT HISTIDINE PROTEIN KINASE"/>
    <property type="match status" value="1"/>
</dbReference>
<evidence type="ECO:0000313" key="9">
    <source>
        <dbReference type="Proteomes" id="UP000295221"/>
    </source>
</evidence>